<proteinExistence type="predicted"/>
<evidence type="ECO:0000313" key="3">
    <source>
        <dbReference type="Proteomes" id="UP001162030"/>
    </source>
</evidence>
<reference evidence="2 3" key="1">
    <citation type="submission" date="2023-03" db="EMBL/GenBank/DDBJ databases">
        <authorList>
            <person name="Pearce D."/>
        </authorList>
    </citation>
    <scope>NUCLEOTIDE SEQUENCE [LARGE SCALE GENOMIC DNA]</scope>
    <source>
        <strain evidence="2">Msz</strain>
    </source>
</reference>
<sequence length="70" mass="7662">MFIRHGRRCGHQLPVVDHLRVIGKAQAIMRRPSVKGRSSTPRSHEGCQVKRRGPACPAIPRHAAGYGLAA</sequence>
<protein>
    <submittedName>
        <fullName evidence="2">Uncharacterized protein</fullName>
    </submittedName>
</protein>
<organism evidence="2 3">
    <name type="scientific">Methylocaldum szegediense</name>
    <dbReference type="NCBI Taxonomy" id="73780"/>
    <lineage>
        <taxon>Bacteria</taxon>
        <taxon>Pseudomonadati</taxon>
        <taxon>Pseudomonadota</taxon>
        <taxon>Gammaproteobacteria</taxon>
        <taxon>Methylococcales</taxon>
        <taxon>Methylococcaceae</taxon>
        <taxon>Methylocaldum</taxon>
    </lineage>
</organism>
<evidence type="ECO:0000313" key="2">
    <source>
        <dbReference type="EMBL" id="CAI8823192.1"/>
    </source>
</evidence>
<feature type="region of interest" description="Disordered" evidence="1">
    <location>
        <begin position="30"/>
        <end position="54"/>
    </location>
</feature>
<accession>A0ABM9I160</accession>
<gene>
    <name evidence="2" type="ORF">MSZNOR_2003</name>
</gene>
<evidence type="ECO:0000256" key="1">
    <source>
        <dbReference type="SAM" id="MobiDB-lite"/>
    </source>
</evidence>
<keyword evidence="3" id="KW-1185">Reference proteome</keyword>
<name>A0ABM9I160_9GAMM</name>
<dbReference type="EMBL" id="OX458333">
    <property type="protein sequence ID" value="CAI8823192.1"/>
    <property type="molecule type" value="Genomic_DNA"/>
</dbReference>
<dbReference type="Proteomes" id="UP001162030">
    <property type="component" value="Chromosome"/>
</dbReference>